<dbReference type="RefSeq" id="WP_116536378.1">
    <property type="nucleotide sequence ID" value="NZ_JAQDQE010000011.1"/>
</dbReference>
<feature type="region of interest" description="Disordered" evidence="1">
    <location>
        <begin position="1"/>
        <end position="39"/>
    </location>
</feature>
<proteinExistence type="predicted"/>
<name>A0A2T7WYJ2_MICTE</name>
<sequence length="272" mass="26981">MSQFTTSHDEDTGASAKAGAATHEAADTAKAAGHAAQGVVESSAHEAAAVASEAKAQLGDLVAQSGRELSDHAATQQQRVADSLSTMGDDLTRMADADENGGIAGDLVRRAAGHVTTVGSWLADRDPQQLMKDVASFARRRPGTFIAVAAVAGIVAGRLGRAIAAGSTDGGATAGGSHTPSASGGPLFADADAAARRTDEPAGSDPSVPIATAPAVGGGLAGSTAVVDDAGRTDDTGLIDDADGGDPPLYTESAARLDGIREEGSHDRPHTV</sequence>
<accession>A0A2T7WYJ2</accession>
<dbReference type="AlphaFoldDB" id="A0A2T7WYJ2"/>
<feature type="compositionally biased region" description="Low complexity" evidence="1">
    <location>
        <begin position="13"/>
        <end position="39"/>
    </location>
</feature>
<comment type="caution">
    <text evidence="2">The sequence shown here is derived from an EMBL/GenBank/DDBJ whole genome shotgun (WGS) entry which is preliminary data.</text>
</comment>
<feature type="compositionally biased region" description="Basic and acidic residues" evidence="1">
    <location>
        <begin position="258"/>
        <end position="272"/>
    </location>
</feature>
<evidence type="ECO:0000313" key="2">
    <source>
        <dbReference type="EMBL" id="PVE79451.1"/>
    </source>
</evidence>
<evidence type="ECO:0000256" key="1">
    <source>
        <dbReference type="SAM" id="MobiDB-lite"/>
    </source>
</evidence>
<gene>
    <name evidence="2" type="ORF">DC432_01490</name>
</gene>
<evidence type="ECO:0000313" key="3">
    <source>
        <dbReference type="Proteomes" id="UP000244649"/>
    </source>
</evidence>
<feature type="region of interest" description="Disordered" evidence="1">
    <location>
        <begin position="168"/>
        <end position="272"/>
    </location>
</feature>
<protein>
    <submittedName>
        <fullName evidence="2">Uncharacterized protein</fullName>
    </submittedName>
</protein>
<organism evidence="2 3">
    <name type="scientific">Microbacterium testaceum</name>
    <name type="common">Aureobacterium testaceum</name>
    <name type="synonym">Brevibacterium testaceum</name>
    <dbReference type="NCBI Taxonomy" id="2033"/>
    <lineage>
        <taxon>Bacteria</taxon>
        <taxon>Bacillati</taxon>
        <taxon>Actinomycetota</taxon>
        <taxon>Actinomycetes</taxon>
        <taxon>Micrococcales</taxon>
        <taxon>Microbacteriaceae</taxon>
        <taxon>Microbacterium</taxon>
    </lineage>
</organism>
<dbReference type="Proteomes" id="UP000244649">
    <property type="component" value="Unassembled WGS sequence"/>
</dbReference>
<reference evidence="2 3" key="1">
    <citation type="submission" date="2018-04" db="EMBL/GenBank/DDBJ databases">
        <authorList>
            <person name="Go L.Y."/>
            <person name="Mitchell J.A."/>
        </authorList>
    </citation>
    <scope>NUCLEOTIDE SEQUENCE [LARGE SCALE GENOMIC DNA]</scope>
    <source>
        <strain evidence="2 3">TPD7010</strain>
    </source>
</reference>
<dbReference type="EMBL" id="QDFT01000002">
    <property type="protein sequence ID" value="PVE79451.1"/>
    <property type="molecule type" value="Genomic_DNA"/>
</dbReference>